<evidence type="ECO:0000313" key="2">
    <source>
        <dbReference type="Proteomes" id="UP000317998"/>
    </source>
</evidence>
<gene>
    <name evidence="1" type="ORF">FB562_0841</name>
</gene>
<keyword evidence="2" id="KW-1185">Reference proteome</keyword>
<proteinExistence type="predicted"/>
<sequence>MSADKCLPVAVENFRGTSQLSATVERMPLRRTAVIAAITCTLALTACTTPAPTPKPSPTSSAPVFASDEEALAAAEQTMADYWVVMNTIFQEGGANPERIELHAEGRWLEKSISSANLLSKAGERQEGAITADSMELQQVFGRGLNTTVITYACNDFSAREVIDSDGRQVDLSGVRPRKGYQLTFSVDSLDPIVLKLTDTEYWEKKSC</sequence>
<dbReference type="OrthoDB" id="5124656at2"/>
<name>A0A542YIE0_9MICO</name>
<evidence type="ECO:0000313" key="1">
    <source>
        <dbReference type="EMBL" id="TQL47771.1"/>
    </source>
</evidence>
<dbReference type="Proteomes" id="UP000317998">
    <property type="component" value="Unassembled WGS sequence"/>
</dbReference>
<dbReference type="EMBL" id="VFOM01000001">
    <property type="protein sequence ID" value="TQL47771.1"/>
    <property type="molecule type" value="Genomic_DNA"/>
</dbReference>
<reference evidence="1 2" key="1">
    <citation type="submission" date="2019-06" db="EMBL/GenBank/DDBJ databases">
        <title>Sequencing the genomes of 1000 actinobacteria strains.</title>
        <authorList>
            <person name="Klenk H.-P."/>
        </authorList>
    </citation>
    <scope>NUCLEOTIDE SEQUENCE [LARGE SCALE GENOMIC DNA]</scope>
    <source>
        <strain evidence="1 2">DSM 26477</strain>
    </source>
</reference>
<organism evidence="1 2">
    <name type="scientific">Homoserinimonas aerilata</name>
    <dbReference type="NCBI Taxonomy" id="1162970"/>
    <lineage>
        <taxon>Bacteria</taxon>
        <taxon>Bacillati</taxon>
        <taxon>Actinomycetota</taxon>
        <taxon>Actinomycetes</taxon>
        <taxon>Micrococcales</taxon>
        <taxon>Microbacteriaceae</taxon>
        <taxon>Homoserinimonas</taxon>
    </lineage>
</organism>
<dbReference type="AlphaFoldDB" id="A0A542YIE0"/>
<comment type="caution">
    <text evidence="1">The sequence shown here is derived from an EMBL/GenBank/DDBJ whole genome shotgun (WGS) entry which is preliminary data.</text>
</comment>
<protein>
    <submittedName>
        <fullName evidence="1">Uncharacterized protein</fullName>
    </submittedName>
</protein>
<dbReference type="RefSeq" id="WP_141879988.1">
    <property type="nucleotide sequence ID" value="NZ_VFOM01000001.1"/>
</dbReference>
<accession>A0A542YIE0</accession>